<comment type="caution">
    <text evidence="2">The sequence shown here is derived from an EMBL/GenBank/DDBJ whole genome shotgun (WGS) entry which is preliminary data.</text>
</comment>
<feature type="region of interest" description="Disordered" evidence="1">
    <location>
        <begin position="23"/>
        <end position="74"/>
    </location>
</feature>
<reference evidence="2 3" key="1">
    <citation type="journal article" date="2019" name="Int. J. Syst. Evol. Microbiol.">
        <title>The Global Catalogue of Microorganisms (GCM) 10K type strain sequencing project: providing services to taxonomists for standard genome sequencing and annotation.</title>
        <authorList>
            <consortium name="The Broad Institute Genomics Platform"/>
            <consortium name="The Broad Institute Genome Sequencing Center for Infectious Disease"/>
            <person name="Wu L."/>
            <person name="Ma J."/>
        </authorList>
    </citation>
    <scope>NUCLEOTIDE SEQUENCE [LARGE SCALE GENOMIC DNA]</scope>
    <source>
        <strain evidence="2 3">JCM 19585</strain>
    </source>
</reference>
<protein>
    <submittedName>
        <fullName evidence="2">Uncharacterized protein</fullName>
    </submittedName>
</protein>
<dbReference type="RefSeq" id="WP_188878912.1">
    <property type="nucleotide sequence ID" value="NZ_BMPF01000001.1"/>
</dbReference>
<name>A0A830F771_9EURY</name>
<sequence>MIGPDTAQYHCNRCDRDFETFDNLLDHPGCGEASPDEDDDSGGDAPRLVADGGEEYEPEQATLRDGESRDDDVHARRNAEQLAMRDDGDDQMDADVVKLTQAQVDDLADDGVAWLTTDDRVLVLGREDRYPEVLEAVADGAGEDEVVLERIRDASGTEGRNDD</sequence>
<dbReference type="AlphaFoldDB" id="A0A830F771"/>
<evidence type="ECO:0000256" key="1">
    <source>
        <dbReference type="SAM" id="MobiDB-lite"/>
    </source>
</evidence>
<dbReference type="OrthoDB" id="379191at2157"/>
<accession>A0A830F771</accession>
<dbReference type="Proteomes" id="UP000628840">
    <property type="component" value="Unassembled WGS sequence"/>
</dbReference>
<keyword evidence="3" id="KW-1185">Reference proteome</keyword>
<evidence type="ECO:0000313" key="2">
    <source>
        <dbReference type="EMBL" id="GGL25898.1"/>
    </source>
</evidence>
<feature type="compositionally biased region" description="Basic and acidic residues" evidence="1">
    <location>
        <begin position="62"/>
        <end position="74"/>
    </location>
</feature>
<proteinExistence type="predicted"/>
<evidence type="ECO:0000313" key="3">
    <source>
        <dbReference type="Proteomes" id="UP000628840"/>
    </source>
</evidence>
<dbReference type="EMBL" id="BMPF01000001">
    <property type="protein sequence ID" value="GGL25898.1"/>
    <property type="molecule type" value="Genomic_DNA"/>
</dbReference>
<gene>
    <name evidence="2" type="ORF">GCM10009037_06910</name>
</gene>
<organism evidence="2 3">
    <name type="scientific">Halarchaeum grantii</name>
    <dbReference type="NCBI Taxonomy" id="1193105"/>
    <lineage>
        <taxon>Archaea</taxon>
        <taxon>Methanobacteriati</taxon>
        <taxon>Methanobacteriota</taxon>
        <taxon>Stenosarchaea group</taxon>
        <taxon>Halobacteria</taxon>
        <taxon>Halobacteriales</taxon>
        <taxon>Halobacteriaceae</taxon>
    </lineage>
</organism>